<feature type="signal peptide" evidence="3">
    <location>
        <begin position="1"/>
        <end position="16"/>
    </location>
</feature>
<feature type="chain" id="PRO_5045516443" description="CHAT domain-containing protein" evidence="3">
    <location>
        <begin position="17"/>
        <end position="1440"/>
    </location>
</feature>
<evidence type="ECO:0000313" key="6">
    <source>
        <dbReference type="Proteomes" id="UP001159405"/>
    </source>
</evidence>
<dbReference type="PANTHER" id="PTHR10098">
    <property type="entry name" value="RAPSYN-RELATED"/>
    <property type="match status" value="1"/>
</dbReference>
<feature type="repeat" description="TPR" evidence="1">
    <location>
        <begin position="534"/>
        <end position="567"/>
    </location>
</feature>
<proteinExistence type="predicted"/>
<protein>
    <recommendedName>
        <fullName evidence="4">CHAT domain-containing protein</fullName>
    </recommendedName>
</protein>
<feature type="region of interest" description="Disordered" evidence="2">
    <location>
        <begin position="132"/>
        <end position="178"/>
    </location>
</feature>
<feature type="repeat" description="TPR" evidence="1">
    <location>
        <begin position="414"/>
        <end position="447"/>
    </location>
</feature>
<dbReference type="Proteomes" id="UP001159405">
    <property type="component" value="Unassembled WGS sequence"/>
</dbReference>
<feature type="repeat" description="TPR" evidence="1">
    <location>
        <begin position="254"/>
        <end position="287"/>
    </location>
</feature>
<dbReference type="InterPro" id="IPR024983">
    <property type="entry name" value="CHAT_dom"/>
</dbReference>
<feature type="repeat" description="TPR" evidence="1">
    <location>
        <begin position="799"/>
        <end position="832"/>
    </location>
</feature>
<dbReference type="Gene3D" id="1.25.40.10">
    <property type="entry name" value="Tetratricopeptide repeat domain"/>
    <property type="match status" value="7"/>
</dbReference>
<keyword evidence="3" id="KW-0732">Signal</keyword>
<dbReference type="InterPro" id="IPR019734">
    <property type="entry name" value="TPR_rpt"/>
</dbReference>
<dbReference type="EMBL" id="CALNXK010000019">
    <property type="protein sequence ID" value="CAH3106678.1"/>
    <property type="molecule type" value="Genomic_DNA"/>
</dbReference>
<accession>A0ABN8NJF9</accession>
<reference evidence="5 6" key="1">
    <citation type="submission" date="2022-05" db="EMBL/GenBank/DDBJ databases">
        <authorList>
            <consortium name="Genoscope - CEA"/>
            <person name="William W."/>
        </authorList>
    </citation>
    <scope>NUCLEOTIDE SEQUENCE [LARGE SCALE GENOMIC DNA]</scope>
</reference>
<keyword evidence="1" id="KW-0802">TPR repeat</keyword>
<evidence type="ECO:0000313" key="5">
    <source>
        <dbReference type="EMBL" id="CAH3106678.1"/>
    </source>
</evidence>
<dbReference type="SUPFAM" id="SSF48452">
    <property type="entry name" value="TPR-like"/>
    <property type="match status" value="5"/>
</dbReference>
<dbReference type="Pfam" id="PF13424">
    <property type="entry name" value="TPR_12"/>
    <property type="match status" value="8"/>
</dbReference>
<dbReference type="PANTHER" id="PTHR10098:SF108">
    <property type="entry name" value="TETRATRICOPEPTIDE REPEAT PROTEIN 28"/>
    <property type="match status" value="1"/>
</dbReference>
<feature type="repeat" description="TPR" evidence="1">
    <location>
        <begin position="494"/>
        <end position="527"/>
    </location>
</feature>
<name>A0ABN8NJF9_9CNID</name>
<dbReference type="InterPro" id="IPR011990">
    <property type="entry name" value="TPR-like_helical_dom_sf"/>
</dbReference>
<evidence type="ECO:0000259" key="4">
    <source>
        <dbReference type="Pfam" id="PF12770"/>
    </source>
</evidence>
<evidence type="ECO:0000256" key="3">
    <source>
        <dbReference type="SAM" id="SignalP"/>
    </source>
</evidence>
<sequence>MIIIIINIIIVIVAIAEVYKNEGNDEYKKNNFNSAIHFYTEGIKVNCKDEELNAILYSNRAAARFNLGNYTETLDDAKIAVGLRPSFLKAFVRGASACVQLKKFDEAITWCDKGLAIDPNNQKLLGIRDSSMKEKSKLQESHQEKRTDANPTHTIGSTSSSSRIDNFEGRSEEGKAYGNHRNTFDSLEDFTSARDYYKRRLKTAKTLGDRSGEGAAYGCLGISCQSLGDFKTAIDYHERQLNVAKELGDRAGEGTAYGNLGCAHYGLGDFKTAVDYHERCLKVAKDLGDRSGEGKAYNNLGNAQDSLGNFRTALNYCERSLKLAKELGDRSAEGAAYGNLGISYHSLGDFKTAMYYHQRSMKIAKELGERSREGEEYANLGISCHSLGDFKTALDYHTRCMKIAKELGDRLAEGKAYNNLGNTQYSLGNFKTAIDFHEQSLKIAKELGDRSGEEQAYSNLGGDLNSVGKFKTAKDYHERSLKIAKELGDRRGEGRAYGDLGIVHLSLGNFKTAIDYHERHLEIAKELGNRSGEGIAYSNLGDAHNRLGSFKTAIDYNERSLKISKELGDRFGEGEEYGKLGISHSSLGNFKTAIEYHEGHLKIAKELGHRSGVQTAYINLGSAHERLGDFKAAIVYHERHLNITKELGGRAEEGYAYRNLGICHSSLGDFKTAIAYHERHLKIAKELGDKSGEGAAYGNLFFSYYHQLLPPLFSNLFVTSSNIHNYNTRSSSHFRSHACRTNTKQFSILFQGPKIWNSLPNSVTSIFTLQSLGDFKTAIDCQERHLKIAKELGDTLGEGKAYGILGCAFLSLGDVKRAIDYLERSLKIAKELGDKSGEGRAYGNLGCAHDSLRNFKTAIDYHERSLKIAKAMGDRPGEGGANGNLGIAHQRLGDLKTAVVYYERGLKIAKELGDKSGEGKAYGNLGQVQYLLGDLKTGIDYFKRNQKIAKELGDTLGEGTACSNLGQSFELLGQFPVAIEYYQTGITFFNNIRERLQLNDEWKISLRDQYQTAYAALWRLKLAEGSVTEALFSAEQGRAQGLKDLIELKYAFETTYAGPGTARIKTVNELLSDLPPNTIFIAFGKSELNFWVCQKGKCVELRKKQINSRDKVNSFFQAILQILQQEIGATDVLECEDRSLEWARDKRLIAKTSLQDDRQTQLLDLHSSALSTLYDMIIEPIQDLLLGSELIFVPEGSLCLAPFAAFQNPDFKYLCESFKIRVAPSLTSLKMIADCPVDYHHKSGTLLVGDPLTELPPLPCAREEVEMIGRMLGSTPLIGTQATKDEVLARLDSIALVHIAAHGNMETGEIALASTKGVKKNILTMRDVLGVQMRARLVVLSCCHSARGEIKAEGVVGIARAFLGAGARSVLVSLWAIDDKATLEFMKNFYQHLVKGISASESLNQTMNCMRESEELNAVKYWAPFVLIGDDVTLEFGGNE</sequence>
<evidence type="ECO:0000256" key="1">
    <source>
        <dbReference type="PROSITE-ProRule" id="PRU00339"/>
    </source>
</evidence>
<organism evidence="5 6">
    <name type="scientific">Porites lobata</name>
    <dbReference type="NCBI Taxonomy" id="104759"/>
    <lineage>
        <taxon>Eukaryota</taxon>
        <taxon>Metazoa</taxon>
        <taxon>Cnidaria</taxon>
        <taxon>Anthozoa</taxon>
        <taxon>Hexacorallia</taxon>
        <taxon>Scleractinia</taxon>
        <taxon>Fungiina</taxon>
        <taxon>Poritidae</taxon>
        <taxon>Porites</taxon>
    </lineage>
</organism>
<feature type="repeat" description="TPR" evidence="1">
    <location>
        <begin position="614"/>
        <end position="647"/>
    </location>
</feature>
<feature type="repeat" description="TPR" evidence="1">
    <location>
        <begin position="334"/>
        <end position="367"/>
    </location>
</feature>
<dbReference type="PROSITE" id="PS50005">
    <property type="entry name" value="TPR"/>
    <property type="match status" value="8"/>
</dbReference>
<dbReference type="Pfam" id="PF13181">
    <property type="entry name" value="TPR_8"/>
    <property type="match status" value="1"/>
</dbReference>
<dbReference type="Pfam" id="PF12770">
    <property type="entry name" value="CHAT"/>
    <property type="match status" value="1"/>
</dbReference>
<feature type="domain" description="CHAT" evidence="4">
    <location>
        <begin position="1169"/>
        <end position="1430"/>
    </location>
</feature>
<feature type="compositionally biased region" description="Polar residues" evidence="2">
    <location>
        <begin position="149"/>
        <end position="164"/>
    </location>
</feature>
<dbReference type="SMART" id="SM00028">
    <property type="entry name" value="TPR"/>
    <property type="match status" value="21"/>
</dbReference>
<gene>
    <name evidence="5" type="ORF">PLOB_00014915</name>
</gene>
<feature type="repeat" description="TPR" evidence="1">
    <location>
        <begin position="294"/>
        <end position="327"/>
    </location>
</feature>
<evidence type="ECO:0000256" key="2">
    <source>
        <dbReference type="SAM" id="MobiDB-lite"/>
    </source>
</evidence>
<comment type="caution">
    <text evidence="5">The sequence shown here is derived from an EMBL/GenBank/DDBJ whole genome shotgun (WGS) entry which is preliminary data.</text>
</comment>
<feature type="compositionally biased region" description="Basic and acidic residues" evidence="2">
    <location>
        <begin position="165"/>
        <end position="175"/>
    </location>
</feature>
<keyword evidence="6" id="KW-1185">Reference proteome</keyword>
<feature type="compositionally biased region" description="Basic and acidic residues" evidence="2">
    <location>
        <begin position="132"/>
        <end position="148"/>
    </location>
</feature>